<evidence type="ECO:0000313" key="3">
    <source>
        <dbReference type="Proteomes" id="UP000192418"/>
    </source>
</evidence>
<dbReference type="Pfam" id="PF13673">
    <property type="entry name" value="Acetyltransf_10"/>
    <property type="match status" value="1"/>
</dbReference>
<gene>
    <name evidence="2" type="ORF">SAMN02746065_101165</name>
</gene>
<dbReference type="Proteomes" id="UP000192418">
    <property type="component" value="Unassembled WGS sequence"/>
</dbReference>
<protein>
    <submittedName>
        <fullName evidence="2">ElaA protein</fullName>
    </submittedName>
</protein>
<accession>A0A1W1YL23</accession>
<dbReference type="InterPro" id="IPR016181">
    <property type="entry name" value="Acyl_CoA_acyltransferase"/>
</dbReference>
<keyword evidence="3" id="KW-1185">Reference proteome</keyword>
<dbReference type="SUPFAM" id="SSF55729">
    <property type="entry name" value="Acyl-CoA N-acyltransferases (Nat)"/>
    <property type="match status" value="1"/>
</dbReference>
<dbReference type="RefSeq" id="WP_170923643.1">
    <property type="nucleotide sequence ID" value="NZ_FWXY01000001.1"/>
</dbReference>
<evidence type="ECO:0000259" key="1">
    <source>
        <dbReference type="PROSITE" id="PS51186"/>
    </source>
</evidence>
<proteinExistence type="predicted"/>
<evidence type="ECO:0000313" key="2">
    <source>
        <dbReference type="EMBL" id="SMC36839.1"/>
    </source>
</evidence>
<dbReference type="PROSITE" id="PS51186">
    <property type="entry name" value="GNAT"/>
    <property type="match status" value="1"/>
</dbReference>
<dbReference type="CDD" id="cd04301">
    <property type="entry name" value="NAT_SF"/>
    <property type="match status" value="1"/>
</dbReference>
<dbReference type="InterPro" id="IPR000182">
    <property type="entry name" value="GNAT_dom"/>
</dbReference>
<organism evidence="2 3">
    <name type="scientific">Desulfocicer vacuolatum DSM 3385</name>
    <dbReference type="NCBI Taxonomy" id="1121400"/>
    <lineage>
        <taxon>Bacteria</taxon>
        <taxon>Pseudomonadati</taxon>
        <taxon>Thermodesulfobacteriota</taxon>
        <taxon>Desulfobacteria</taxon>
        <taxon>Desulfobacterales</taxon>
        <taxon>Desulfobacteraceae</taxon>
        <taxon>Desulfocicer</taxon>
    </lineage>
</organism>
<dbReference type="Gene3D" id="3.40.630.30">
    <property type="match status" value="1"/>
</dbReference>
<dbReference type="STRING" id="1121400.SAMN02746065_101165"/>
<dbReference type="AlphaFoldDB" id="A0A1W1YL23"/>
<reference evidence="2 3" key="1">
    <citation type="submission" date="2017-04" db="EMBL/GenBank/DDBJ databases">
        <authorList>
            <person name="Afonso C.L."/>
            <person name="Miller P.J."/>
            <person name="Scott M.A."/>
            <person name="Spackman E."/>
            <person name="Goraichik I."/>
            <person name="Dimitrov K.M."/>
            <person name="Suarez D.L."/>
            <person name="Swayne D.E."/>
        </authorList>
    </citation>
    <scope>NUCLEOTIDE SEQUENCE [LARGE SCALE GENOMIC DNA]</scope>
    <source>
        <strain evidence="2 3">DSM 3385</strain>
    </source>
</reference>
<dbReference type="GO" id="GO:0016747">
    <property type="term" value="F:acyltransferase activity, transferring groups other than amino-acyl groups"/>
    <property type="evidence" value="ECO:0007669"/>
    <property type="project" value="InterPro"/>
</dbReference>
<feature type="domain" description="N-acetyltransferase" evidence="1">
    <location>
        <begin position="1"/>
        <end position="115"/>
    </location>
</feature>
<dbReference type="EMBL" id="FWXY01000001">
    <property type="protein sequence ID" value="SMC36839.1"/>
    <property type="molecule type" value="Genomic_DNA"/>
</dbReference>
<sequence length="115" mass="12672">MDGLDIRPGTRHLLGRVSGSGELAAYLRILPPGMVFPEVGLGRLVVASPYRGKGLGHRLLEQAFCETGQLWSGKNIRIAAQVYLKKFYLSHGFTTISRNYLEDGIPHVDMCLTNS</sequence>
<name>A0A1W1YL23_9BACT</name>